<dbReference type="GO" id="GO:0070475">
    <property type="term" value="P:rRNA base methylation"/>
    <property type="evidence" value="ECO:0007669"/>
    <property type="project" value="TreeGrafter"/>
</dbReference>
<organism evidence="12 13">
    <name type="scientific">Potamilus streckersoni</name>
    <dbReference type="NCBI Taxonomy" id="2493646"/>
    <lineage>
        <taxon>Eukaryota</taxon>
        <taxon>Metazoa</taxon>
        <taxon>Spiralia</taxon>
        <taxon>Lophotrochozoa</taxon>
        <taxon>Mollusca</taxon>
        <taxon>Bivalvia</taxon>
        <taxon>Autobranchia</taxon>
        <taxon>Heteroconchia</taxon>
        <taxon>Palaeoheterodonta</taxon>
        <taxon>Unionida</taxon>
        <taxon>Unionoidea</taxon>
        <taxon>Unionidae</taxon>
        <taxon>Ambleminae</taxon>
        <taxon>Lampsilini</taxon>
        <taxon>Potamilus</taxon>
    </lineage>
</organism>
<feature type="domain" description="SpoVT-AbrB" evidence="11">
    <location>
        <begin position="7"/>
        <end position="53"/>
    </location>
</feature>
<proteinExistence type="inferred from homology"/>
<dbReference type="Gene3D" id="3.40.50.150">
    <property type="entry name" value="Vaccinia Virus protein VP39"/>
    <property type="match status" value="1"/>
</dbReference>
<dbReference type="HAMAP" id="MF_01007">
    <property type="entry name" value="16SrRNA_methyltr_H"/>
    <property type="match status" value="1"/>
</dbReference>
<evidence type="ECO:0000313" key="13">
    <source>
        <dbReference type="Proteomes" id="UP001195483"/>
    </source>
</evidence>
<evidence type="ECO:0000256" key="2">
    <source>
        <dbReference type="ARBA" id="ARBA00013860"/>
    </source>
</evidence>
<dbReference type="PANTHER" id="PTHR11265">
    <property type="entry name" value="S-ADENOSYL-METHYLTRANSFERASE MRAW"/>
    <property type="match status" value="1"/>
</dbReference>
<keyword evidence="9" id="KW-0238">DNA-binding</keyword>
<dbReference type="NCBIfam" id="TIGR00242">
    <property type="entry name" value="division/cell wall cluster transcriptional repressor MraZ"/>
    <property type="match status" value="1"/>
</dbReference>
<reference evidence="12" key="2">
    <citation type="journal article" date="2021" name="Genome Biol. Evol.">
        <title>Developing a high-quality reference genome for a parasitic bivalve with doubly uniparental inheritance (Bivalvia: Unionida).</title>
        <authorList>
            <person name="Smith C.H."/>
        </authorList>
    </citation>
    <scope>NUCLEOTIDE SEQUENCE</scope>
    <source>
        <strain evidence="12">CHS0354</strain>
        <tissue evidence="12">Mantle</tissue>
    </source>
</reference>
<dbReference type="InterPro" id="IPR035642">
    <property type="entry name" value="MraZ_N"/>
</dbReference>
<protein>
    <recommendedName>
        <fullName evidence="2">Transcriptional regulator MraZ</fullName>
    </recommendedName>
</protein>
<dbReference type="PROSITE" id="PS51740">
    <property type="entry name" value="SPOVT_ABRB"/>
    <property type="match status" value="2"/>
</dbReference>
<dbReference type="InterPro" id="IPR023397">
    <property type="entry name" value="SAM-dep_MeTrfase_MraW_recog"/>
</dbReference>
<dbReference type="InterPro" id="IPR029063">
    <property type="entry name" value="SAM-dependent_MTases_sf"/>
</dbReference>
<evidence type="ECO:0000256" key="9">
    <source>
        <dbReference type="ARBA" id="ARBA00023125"/>
    </source>
</evidence>
<dbReference type="InterPro" id="IPR003444">
    <property type="entry name" value="MraZ"/>
</dbReference>
<accession>A0AAE0RYZ4</accession>
<evidence type="ECO:0000259" key="11">
    <source>
        <dbReference type="PROSITE" id="PS51740"/>
    </source>
</evidence>
<reference evidence="12" key="3">
    <citation type="submission" date="2023-05" db="EMBL/GenBank/DDBJ databases">
        <authorList>
            <person name="Smith C.H."/>
        </authorList>
    </citation>
    <scope>NUCLEOTIDE SEQUENCE</scope>
    <source>
        <strain evidence="12">CHS0354</strain>
        <tissue evidence="12">Mantle</tissue>
    </source>
</reference>
<dbReference type="InterPro" id="IPR037914">
    <property type="entry name" value="SpoVT-AbrB_sf"/>
</dbReference>
<reference evidence="12" key="1">
    <citation type="journal article" date="2021" name="Genome Biol. Evol.">
        <title>A High-Quality Reference Genome for a Parasitic Bivalve with Doubly Uniparental Inheritance (Bivalvia: Unionida).</title>
        <authorList>
            <person name="Smith C.H."/>
        </authorList>
    </citation>
    <scope>NUCLEOTIDE SEQUENCE</scope>
    <source>
        <strain evidence="12">CHS0354</strain>
    </source>
</reference>
<evidence type="ECO:0000256" key="5">
    <source>
        <dbReference type="ARBA" id="ARBA00022679"/>
    </source>
</evidence>
<evidence type="ECO:0000256" key="3">
    <source>
        <dbReference type="ARBA" id="ARBA00022490"/>
    </source>
</evidence>
<keyword evidence="10" id="KW-0804">Transcription</keyword>
<dbReference type="PANTHER" id="PTHR11265:SF0">
    <property type="entry name" value="12S RRNA N4-METHYLCYTIDINE METHYLTRANSFERASE"/>
    <property type="match status" value="1"/>
</dbReference>
<keyword evidence="4" id="KW-0489">Methyltransferase</keyword>
<keyword evidence="6" id="KW-0949">S-adenosyl-L-methionine</keyword>
<dbReference type="InterPro" id="IPR035644">
    <property type="entry name" value="MraZ_C"/>
</dbReference>
<dbReference type="InterPro" id="IPR002903">
    <property type="entry name" value="RsmH"/>
</dbReference>
<dbReference type="GO" id="GO:0003677">
    <property type="term" value="F:DNA binding"/>
    <property type="evidence" value="ECO:0007669"/>
    <property type="project" value="UniProtKB-KW"/>
</dbReference>
<name>A0AAE0RYZ4_9BIVA</name>
<dbReference type="GO" id="GO:0003700">
    <property type="term" value="F:DNA-binding transcription factor activity"/>
    <property type="evidence" value="ECO:0007669"/>
    <property type="project" value="InterPro"/>
</dbReference>
<comment type="caution">
    <text evidence="12">The sequence shown here is derived from an EMBL/GenBank/DDBJ whole genome shotgun (WGS) entry which is preliminary data.</text>
</comment>
<dbReference type="HAMAP" id="MF_01008">
    <property type="entry name" value="MraZ"/>
    <property type="match status" value="1"/>
</dbReference>
<dbReference type="Pfam" id="PF01795">
    <property type="entry name" value="Methyltransf_5"/>
    <property type="match status" value="1"/>
</dbReference>
<evidence type="ECO:0000256" key="4">
    <source>
        <dbReference type="ARBA" id="ARBA00022603"/>
    </source>
</evidence>
<keyword evidence="7" id="KW-0677">Repeat</keyword>
<dbReference type="InterPro" id="IPR020603">
    <property type="entry name" value="MraZ_dom"/>
</dbReference>
<dbReference type="InterPro" id="IPR007159">
    <property type="entry name" value="SpoVT-AbrB_dom"/>
</dbReference>
<keyword evidence="13" id="KW-1185">Reference proteome</keyword>
<gene>
    <name evidence="12" type="ORF">CHS0354_023776</name>
</gene>
<evidence type="ECO:0000256" key="8">
    <source>
        <dbReference type="ARBA" id="ARBA00023015"/>
    </source>
</evidence>
<evidence type="ECO:0000313" key="12">
    <source>
        <dbReference type="EMBL" id="KAK3582237.1"/>
    </source>
</evidence>
<keyword evidence="3" id="KW-0963">Cytoplasm</keyword>
<dbReference type="GO" id="GO:0071424">
    <property type="term" value="F:rRNA (cytosine-N4-)-methyltransferase activity"/>
    <property type="evidence" value="ECO:0007669"/>
    <property type="project" value="TreeGrafter"/>
</dbReference>
<sequence>MSVFTGLENYSIDEKGRLMIPAKFRKELESEEGVVLYMMKMQDKSILLYQKKEWEEVEKELKVLSDFKKEERNLKMFFYSNSEKVELDRQGRIMIPKRFLEDCGITKDVRIVGAGNKLAFWSPQNLEASMTEISQMDNLVTGEGVYIDGTLGGAGHSEGILLRLKERKLLEGSVVYGFDKDEDAINYSVNRLAGYGDKFRAFHRGYEAIVGYPYETAFRINEVGASSVRAKGIVLDLGISSHQINEKQRGFSFLGDALLDMRFSKENPFTARDLVNSYSMDELVEVIKNYGEEPKFRAITKAIIKQRAKKEIRTTAELARMVDSFYGNPREKMKARARVFQAIRIEVNHELDALRCFLDSFEDVLEAKGRLAIISYHSLEDRLVKQRFKHVTTEDWGPKTLMNTEPLRVPTFQAITKKPIYPAAEEIKGNARSRSARLRIIEKI</sequence>
<evidence type="ECO:0000256" key="10">
    <source>
        <dbReference type="ARBA" id="ARBA00023163"/>
    </source>
</evidence>
<dbReference type="CDD" id="cd16321">
    <property type="entry name" value="MraZ_C"/>
    <property type="match status" value="1"/>
</dbReference>
<dbReference type="NCBIfam" id="TIGR00006">
    <property type="entry name" value="16S rRNA (cytosine(1402)-N(4))-methyltransferase RsmH"/>
    <property type="match status" value="1"/>
</dbReference>
<feature type="domain" description="SpoVT-AbrB" evidence="11">
    <location>
        <begin position="82"/>
        <end position="125"/>
    </location>
</feature>
<dbReference type="SUPFAM" id="SSF53335">
    <property type="entry name" value="S-adenosyl-L-methionine-dependent methyltransferases"/>
    <property type="match status" value="1"/>
</dbReference>
<dbReference type="Pfam" id="PF02381">
    <property type="entry name" value="MraZ"/>
    <property type="match status" value="2"/>
</dbReference>
<keyword evidence="5" id="KW-0808">Transferase</keyword>
<dbReference type="Gene3D" id="1.10.150.170">
    <property type="entry name" value="Putative methyltransferase TM0872, insert domain"/>
    <property type="match status" value="1"/>
</dbReference>
<evidence type="ECO:0000256" key="1">
    <source>
        <dbReference type="ARBA" id="ARBA00010396"/>
    </source>
</evidence>
<dbReference type="CDD" id="cd16320">
    <property type="entry name" value="MraZ_N"/>
    <property type="match status" value="1"/>
</dbReference>
<comment type="similarity">
    <text evidence="1">Belongs to the methyltransferase superfamily. RsmH family.</text>
</comment>
<evidence type="ECO:0000256" key="7">
    <source>
        <dbReference type="ARBA" id="ARBA00022737"/>
    </source>
</evidence>
<dbReference type="Proteomes" id="UP001195483">
    <property type="component" value="Unassembled WGS sequence"/>
</dbReference>
<dbReference type="SUPFAM" id="SSF81799">
    <property type="entry name" value="Putative methyltransferase TM0872, insert domain"/>
    <property type="match status" value="1"/>
</dbReference>
<dbReference type="EMBL" id="JAEAOA010001427">
    <property type="protein sequence ID" value="KAK3582237.1"/>
    <property type="molecule type" value="Genomic_DNA"/>
</dbReference>
<keyword evidence="8" id="KW-0805">Transcription regulation</keyword>
<evidence type="ECO:0000256" key="6">
    <source>
        <dbReference type="ARBA" id="ARBA00022691"/>
    </source>
</evidence>
<dbReference type="AlphaFoldDB" id="A0AAE0RYZ4"/>
<dbReference type="SUPFAM" id="SSF89447">
    <property type="entry name" value="AbrB/MazE/MraZ-like"/>
    <property type="match status" value="1"/>
</dbReference>